<feature type="non-terminal residue" evidence="1">
    <location>
        <position position="182"/>
    </location>
</feature>
<accession>A0A843WNS3</accession>
<dbReference type="AlphaFoldDB" id="A0A843WNS3"/>
<gene>
    <name evidence="1" type="ORF">Taro_042165</name>
</gene>
<sequence length="182" mass="19952">MGRDRGSRTGTENATELEELGEELGRSLFSTNSPPLGLPSWSSNLLARARAGHGRFRIVRPRMTHTLTRKGMIKSEARSTLESLCHLRVVAFMAETRDIRLLCIIPENANFGKSLKRALGDAVLATFVAQTCADFPPAFVNSVTWLVTMVAVALGWSVGYEDLQFHFLAGSLCDVEGTLLDI</sequence>
<dbReference type="Proteomes" id="UP000652761">
    <property type="component" value="Unassembled WGS sequence"/>
</dbReference>
<dbReference type="EMBL" id="NMUH01004338">
    <property type="protein sequence ID" value="MQM09296.1"/>
    <property type="molecule type" value="Genomic_DNA"/>
</dbReference>
<keyword evidence="2" id="KW-1185">Reference proteome</keyword>
<reference evidence="1" key="1">
    <citation type="submission" date="2017-07" db="EMBL/GenBank/DDBJ databases">
        <title>Taro Niue Genome Assembly and Annotation.</title>
        <authorList>
            <person name="Atibalentja N."/>
            <person name="Keating K."/>
            <person name="Fields C.J."/>
        </authorList>
    </citation>
    <scope>NUCLEOTIDE SEQUENCE</scope>
    <source>
        <strain evidence="1">Niue_2</strain>
        <tissue evidence="1">Leaf</tissue>
    </source>
</reference>
<name>A0A843WNS3_COLES</name>
<proteinExistence type="predicted"/>
<organism evidence="1 2">
    <name type="scientific">Colocasia esculenta</name>
    <name type="common">Wild taro</name>
    <name type="synonym">Arum esculentum</name>
    <dbReference type="NCBI Taxonomy" id="4460"/>
    <lineage>
        <taxon>Eukaryota</taxon>
        <taxon>Viridiplantae</taxon>
        <taxon>Streptophyta</taxon>
        <taxon>Embryophyta</taxon>
        <taxon>Tracheophyta</taxon>
        <taxon>Spermatophyta</taxon>
        <taxon>Magnoliopsida</taxon>
        <taxon>Liliopsida</taxon>
        <taxon>Araceae</taxon>
        <taxon>Aroideae</taxon>
        <taxon>Colocasieae</taxon>
        <taxon>Colocasia</taxon>
    </lineage>
</organism>
<evidence type="ECO:0000313" key="2">
    <source>
        <dbReference type="Proteomes" id="UP000652761"/>
    </source>
</evidence>
<comment type="caution">
    <text evidence="1">The sequence shown here is derived from an EMBL/GenBank/DDBJ whole genome shotgun (WGS) entry which is preliminary data.</text>
</comment>
<protein>
    <submittedName>
        <fullName evidence="1">Uncharacterized protein</fullName>
    </submittedName>
</protein>
<evidence type="ECO:0000313" key="1">
    <source>
        <dbReference type="EMBL" id="MQM09296.1"/>
    </source>
</evidence>